<dbReference type="Proteomes" id="UP000250235">
    <property type="component" value="Unassembled WGS sequence"/>
</dbReference>
<evidence type="ECO:0000313" key="2">
    <source>
        <dbReference type="Proteomes" id="UP000250235"/>
    </source>
</evidence>
<gene>
    <name evidence="1" type="ORF">F511_05313</name>
</gene>
<dbReference type="EMBL" id="KQ997545">
    <property type="protein sequence ID" value="KZV44030.1"/>
    <property type="molecule type" value="Genomic_DNA"/>
</dbReference>
<keyword evidence="2" id="KW-1185">Reference proteome</keyword>
<dbReference type="AlphaFoldDB" id="A0A2Z7CAI3"/>
<proteinExistence type="predicted"/>
<evidence type="ECO:0000313" key="1">
    <source>
        <dbReference type="EMBL" id="KZV44030.1"/>
    </source>
</evidence>
<sequence>MASAYYSNTVHIDFASVLAMENPGNLHDLISAIDSSILSVDCVEFFALLLKLQILRLDILRLDCNSPLHLRSCDWIPCRLDIQSVVACDFSLLVSLERGTCWFLARNHLLGYDDVIDDVIIAKPSTDLAFLLKALKPAADYNQRTNHLLIL</sequence>
<accession>A0A2Z7CAI3</accession>
<organism evidence="1 2">
    <name type="scientific">Dorcoceras hygrometricum</name>
    <dbReference type="NCBI Taxonomy" id="472368"/>
    <lineage>
        <taxon>Eukaryota</taxon>
        <taxon>Viridiplantae</taxon>
        <taxon>Streptophyta</taxon>
        <taxon>Embryophyta</taxon>
        <taxon>Tracheophyta</taxon>
        <taxon>Spermatophyta</taxon>
        <taxon>Magnoliopsida</taxon>
        <taxon>eudicotyledons</taxon>
        <taxon>Gunneridae</taxon>
        <taxon>Pentapetalae</taxon>
        <taxon>asterids</taxon>
        <taxon>lamiids</taxon>
        <taxon>Lamiales</taxon>
        <taxon>Gesneriaceae</taxon>
        <taxon>Didymocarpoideae</taxon>
        <taxon>Trichosporeae</taxon>
        <taxon>Loxocarpinae</taxon>
        <taxon>Dorcoceras</taxon>
    </lineage>
</organism>
<reference evidence="1 2" key="1">
    <citation type="journal article" date="2015" name="Proc. Natl. Acad. Sci. U.S.A.">
        <title>The resurrection genome of Boea hygrometrica: A blueprint for survival of dehydration.</title>
        <authorList>
            <person name="Xiao L."/>
            <person name="Yang G."/>
            <person name="Zhang L."/>
            <person name="Yang X."/>
            <person name="Zhao S."/>
            <person name="Ji Z."/>
            <person name="Zhou Q."/>
            <person name="Hu M."/>
            <person name="Wang Y."/>
            <person name="Chen M."/>
            <person name="Xu Y."/>
            <person name="Jin H."/>
            <person name="Xiao X."/>
            <person name="Hu G."/>
            <person name="Bao F."/>
            <person name="Hu Y."/>
            <person name="Wan P."/>
            <person name="Li L."/>
            <person name="Deng X."/>
            <person name="Kuang T."/>
            <person name="Xiang C."/>
            <person name="Zhu J.K."/>
            <person name="Oliver M.J."/>
            <person name="He Y."/>
        </authorList>
    </citation>
    <scope>NUCLEOTIDE SEQUENCE [LARGE SCALE GENOMIC DNA]</scope>
    <source>
        <strain evidence="2">cv. XS01</strain>
    </source>
</reference>
<name>A0A2Z7CAI3_9LAMI</name>
<protein>
    <submittedName>
        <fullName evidence="1">Uncharacterized protein</fullName>
    </submittedName>
</protein>